<evidence type="ECO:0000313" key="2">
    <source>
        <dbReference type="EMBL" id="MDX5930350.1"/>
    </source>
</evidence>
<name>A0AAW9DTV3_ACIAO</name>
<sequence length="107" mass="12067">MFINASTLTDTNITNQTQPTHSPPQATRPKAAFETSILHQKIHHQRSKVHQNQSMKPDPNPATNQPKSTTTMPKPKPKHSNHYQPYHQALSDPAIQPAAKRHQRIPS</sequence>
<feature type="region of interest" description="Disordered" evidence="1">
    <location>
        <begin position="1"/>
        <end position="107"/>
    </location>
</feature>
<dbReference type="EMBL" id="JAWXYB010000018">
    <property type="protein sequence ID" value="MDX5930350.1"/>
    <property type="molecule type" value="Genomic_DNA"/>
</dbReference>
<protein>
    <submittedName>
        <fullName evidence="3">Uncharacterized protein</fullName>
    </submittedName>
</protein>
<keyword evidence="4" id="KW-1185">Reference proteome</keyword>
<evidence type="ECO:0000313" key="3">
    <source>
        <dbReference type="EMBL" id="MDX5932072.1"/>
    </source>
</evidence>
<dbReference type="Proteomes" id="UP001279553">
    <property type="component" value="Unassembled WGS sequence"/>
</dbReference>
<proteinExistence type="predicted"/>
<feature type="compositionally biased region" description="Polar residues" evidence="1">
    <location>
        <begin position="1"/>
        <end position="25"/>
    </location>
</feature>
<dbReference type="RefSeq" id="WP_319613302.1">
    <property type="nucleotide sequence ID" value="NZ_JAWXYB010000018.1"/>
</dbReference>
<accession>A0AAW9DTV3</accession>
<dbReference type="EMBL" id="JAWXYB010000018">
    <property type="protein sequence ID" value="MDX5932072.1"/>
    <property type="molecule type" value="Genomic_DNA"/>
</dbReference>
<evidence type="ECO:0000256" key="1">
    <source>
        <dbReference type="SAM" id="MobiDB-lite"/>
    </source>
</evidence>
<feature type="compositionally biased region" description="Polar residues" evidence="1">
    <location>
        <begin position="50"/>
        <end position="65"/>
    </location>
</feature>
<gene>
    <name evidence="2" type="ORF">SIL87_06150</name>
    <name evidence="3" type="ORF">SIL87_15045</name>
</gene>
<reference evidence="3 4" key="1">
    <citation type="submission" date="2023-11" db="EMBL/GenBank/DDBJ databases">
        <title>MicrobeMod: A computational toolkit for identifying prokaryotic methylation and restriction-modification with nanopore sequencing.</title>
        <authorList>
            <person name="Crits-Christoph A."/>
            <person name="Kang S.C."/>
            <person name="Lee H."/>
            <person name="Ostrov N."/>
        </authorList>
    </citation>
    <scope>NUCLEOTIDE SEQUENCE [LARGE SCALE GENOMIC DNA]</scope>
    <source>
        <strain evidence="3 4">DSMZ 700</strain>
    </source>
</reference>
<dbReference type="AlphaFoldDB" id="A0AAW9DTV3"/>
<organism evidence="3 4">
    <name type="scientific">Acidiphilium acidophilum</name>
    <name type="common">Thiobacillus acidophilus</name>
    <dbReference type="NCBI Taxonomy" id="76588"/>
    <lineage>
        <taxon>Bacteria</taxon>
        <taxon>Pseudomonadati</taxon>
        <taxon>Pseudomonadota</taxon>
        <taxon>Alphaproteobacteria</taxon>
        <taxon>Acetobacterales</taxon>
        <taxon>Acidocellaceae</taxon>
        <taxon>Acidiphilium</taxon>
    </lineage>
</organism>
<evidence type="ECO:0000313" key="4">
    <source>
        <dbReference type="Proteomes" id="UP001279553"/>
    </source>
</evidence>
<comment type="caution">
    <text evidence="3">The sequence shown here is derived from an EMBL/GenBank/DDBJ whole genome shotgun (WGS) entry which is preliminary data.</text>
</comment>
<feature type="compositionally biased region" description="Basic residues" evidence="1">
    <location>
        <begin position="40"/>
        <end position="49"/>
    </location>
</feature>